<dbReference type="InterPro" id="IPR036691">
    <property type="entry name" value="Endo/exonu/phosph_ase_sf"/>
</dbReference>
<evidence type="ECO:0000259" key="2">
    <source>
        <dbReference type="PROSITE" id="PS50878"/>
    </source>
</evidence>
<dbReference type="GO" id="GO:0003824">
    <property type="term" value="F:catalytic activity"/>
    <property type="evidence" value="ECO:0007669"/>
    <property type="project" value="InterPro"/>
</dbReference>
<sequence length="725" mass="82832">MFMATFVYGEPDKSKRAEIWNAIKEQAAGREAPWFLTGDFNEILDNTEKSGGPTRAEGSFVEFRSFMSECDLYDLRYSGNFLSWSGVRYKHKVKCRLDRAMANSTWIEAYPSGRSEYLHFEGSDHRPILTLFHQDKKRKRGLFRYDMRLRNNEEVSALIEKAWNTNPRGSVDQRISSCRRAIIQWSRNHYINSQKKIEEKRRELEEAMSNDECNDNVIFQINKELKEAYQAEVEYWRQRSRQMWLSIGDKNNSYFHAATRGRRARNNITVIEDDEGKTFVEEKQIEDVITSYFQKMFTSQAGNRAETVFQSITPRISEETNRRLIQIPTPEEVNTAIFSIHPDKAPGPDGLSASFFHSNWNTIGAGITSEIQQFFITGTLPQGINATHLCLIPKKTAPKSVADYRPIALCNVYYKIISKILTARLHPLLDGIFSENQSAFVPGRAISDNVMITHEILHFLKISKAKKRASMAIKTDMKKAYDRVEWEFIRLVLGRMGFHPKWIGWIMQCVSSVSFQIFINGSAKGHIKPTRGIRQGDPLSPYLFILCSEVLSGLCQQAQVNGKLEGVRVATRCPKVNHLLCADDTMFFCKSNEKTCESLKEILGKYEEASGQKINCQKSAITFSKKTPQATKRKVMNALGIKQEGGTGKYLGLPEAFGRRKKDLFNSVVDRIRQRALSWSSKLLSSAGKLVLLKSVLSAMPTYSMSCFKLPVNLCKRIQSVLTRF</sequence>
<dbReference type="Pfam" id="PF03372">
    <property type="entry name" value="Exo_endo_phos"/>
    <property type="match status" value="1"/>
</dbReference>
<dbReference type="Proteomes" id="UP000467841">
    <property type="component" value="Unassembled WGS sequence"/>
</dbReference>
<feature type="domain" description="Reverse transcriptase" evidence="2">
    <location>
        <begin position="373"/>
        <end position="643"/>
    </location>
</feature>
<dbReference type="InterPro" id="IPR000477">
    <property type="entry name" value="RT_dom"/>
</dbReference>
<dbReference type="PANTHER" id="PTHR46890:SF48">
    <property type="entry name" value="RNA-DIRECTED DNA POLYMERASE"/>
    <property type="match status" value="1"/>
</dbReference>
<dbReference type="AlphaFoldDB" id="A0A6D2I075"/>
<dbReference type="InterPro" id="IPR052343">
    <property type="entry name" value="Retrotransposon-Effector_Assoc"/>
</dbReference>
<dbReference type="SUPFAM" id="SSF56219">
    <property type="entry name" value="DNase I-like"/>
    <property type="match status" value="1"/>
</dbReference>
<keyword evidence="4" id="KW-1185">Reference proteome</keyword>
<dbReference type="OrthoDB" id="1112386at2759"/>
<name>A0A6D2I075_9BRAS</name>
<feature type="coiled-coil region" evidence="1">
    <location>
        <begin position="187"/>
        <end position="214"/>
    </location>
</feature>
<dbReference type="PROSITE" id="PS50878">
    <property type="entry name" value="RT_POL"/>
    <property type="match status" value="1"/>
</dbReference>
<accession>A0A6D2I075</accession>
<keyword evidence="1" id="KW-0175">Coiled coil</keyword>
<dbReference type="PANTHER" id="PTHR46890">
    <property type="entry name" value="NON-LTR RETROLELEMENT REVERSE TRANSCRIPTASE-LIKE PROTEIN-RELATED"/>
    <property type="match status" value="1"/>
</dbReference>
<dbReference type="CDD" id="cd01650">
    <property type="entry name" value="RT_nLTR_like"/>
    <property type="match status" value="1"/>
</dbReference>
<evidence type="ECO:0000313" key="3">
    <source>
        <dbReference type="EMBL" id="CAA7021924.1"/>
    </source>
</evidence>
<dbReference type="EMBL" id="CACVBM020000665">
    <property type="protein sequence ID" value="CAA7021924.1"/>
    <property type="molecule type" value="Genomic_DNA"/>
</dbReference>
<reference evidence="3" key="1">
    <citation type="submission" date="2020-01" db="EMBL/GenBank/DDBJ databases">
        <authorList>
            <person name="Mishra B."/>
        </authorList>
    </citation>
    <scope>NUCLEOTIDE SEQUENCE [LARGE SCALE GENOMIC DNA]</scope>
</reference>
<proteinExistence type="predicted"/>
<protein>
    <recommendedName>
        <fullName evidence="2">Reverse transcriptase domain-containing protein</fullName>
    </recommendedName>
</protein>
<dbReference type="Gene3D" id="3.60.10.10">
    <property type="entry name" value="Endonuclease/exonuclease/phosphatase"/>
    <property type="match status" value="1"/>
</dbReference>
<evidence type="ECO:0000313" key="4">
    <source>
        <dbReference type="Proteomes" id="UP000467841"/>
    </source>
</evidence>
<comment type="caution">
    <text evidence="3">The sequence shown here is derived from an EMBL/GenBank/DDBJ whole genome shotgun (WGS) entry which is preliminary data.</text>
</comment>
<organism evidence="3 4">
    <name type="scientific">Microthlaspi erraticum</name>
    <dbReference type="NCBI Taxonomy" id="1685480"/>
    <lineage>
        <taxon>Eukaryota</taxon>
        <taxon>Viridiplantae</taxon>
        <taxon>Streptophyta</taxon>
        <taxon>Embryophyta</taxon>
        <taxon>Tracheophyta</taxon>
        <taxon>Spermatophyta</taxon>
        <taxon>Magnoliopsida</taxon>
        <taxon>eudicotyledons</taxon>
        <taxon>Gunneridae</taxon>
        <taxon>Pentapetalae</taxon>
        <taxon>rosids</taxon>
        <taxon>malvids</taxon>
        <taxon>Brassicales</taxon>
        <taxon>Brassicaceae</taxon>
        <taxon>Coluteocarpeae</taxon>
        <taxon>Microthlaspi</taxon>
    </lineage>
</organism>
<dbReference type="SUPFAM" id="SSF56672">
    <property type="entry name" value="DNA/RNA polymerases"/>
    <property type="match status" value="1"/>
</dbReference>
<dbReference type="Pfam" id="PF00078">
    <property type="entry name" value="RVT_1"/>
    <property type="match status" value="1"/>
</dbReference>
<dbReference type="InterPro" id="IPR043502">
    <property type="entry name" value="DNA/RNA_pol_sf"/>
</dbReference>
<gene>
    <name evidence="3" type="ORF">MERR_LOCUS9159</name>
</gene>
<dbReference type="InterPro" id="IPR005135">
    <property type="entry name" value="Endo/exonuclease/phosphatase"/>
</dbReference>
<evidence type="ECO:0000256" key="1">
    <source>
        <dbReference type="SAM" id="Coils"/>
    </source>
</evidence>